<sequence>MVKKFSLQIKISLAILVPLLIMLIISNSINIVYVKSASKNLSHRVLEESSKGEAAQLLSYMNEDLYSLVGLERVIRGLYNDGTLSRPFYERLLYSFFDELPQKVNGLLIAFEPNMIGNDADYTNSEKYGPANGRFNYYLSRNNNFKIQASYFDMKIFQNESYTKALSTGETYISDVYKSPVNDKDLFYTWSLPIKVSNKVIGVICLEVFANSLYDSLSKIKPFEGTTITLFDNAGTIVYDSDKADYISKTLDEIYPYYNKHNVFNKIISGENLLFENFSGTLKKFYTYSFTPVEISKGKYWGLKITAPNDVILRESNIIKNIMFIISALIVIISAVIVPFIIKRKVTKLIGYTARDITKISNGDISFHISKDFLQLNDEWGDIARGLENTLKNLGNVVSTVKKSAEQVSNAANEVLVGNNDLSQRTETQASSLEETAASMNQMASAIKESAEGVSQSTSMVMDVKECVNKAGVIIEDSVNKMDAVYESSSKIMDITKLIEGIAFQTNILALNASVEAARAGDQGRGFAVVASEVRNLAQNTQESVKNITSLITDSNNKIKLAASSVQESQTIFNEILEKMDNVSNIMDKINTASQEQEKGIDQVNMAIDNMDSSVQKNASLVSEATSASESLLSEANDLIKAIEYFKLKS</sequence>
<dbReference type="CDD" id="cd11386">
    <property type="entry name" value="MCP_signal"/>
    <property type="match status" value="1"/>
</dbReference>
<dbReference type="GO" id="GO:0004888">
    <property type="term" value="F:transmembrane signaling receptor activity"/>
    <property type="evidence" value="ECO:0007669"/>
    <property type="project" value="InterPro"/>
</dbReference>
<dbReference type="SMART" id="SM00283">
    <property type="entry name" value="MA"/>
    <property type="match status" value="1"/>
</dbReference>
<evidence type="ECO:0000256" key="7">
    <source>
        <dbReference type="ARBA" id="ARBA00029447"/>
    </source>
</evidence>
<evidence type="ECO:0000313" key="13">
    <source>
        <dbReference type="Proteomes" id="UP000092328"/>
    </source>
</evidence>
<name>A0A3B6VTF7_BRAHO</name>
<dbReference type="Pfam" id="PF00015">
    <property type="entry name" value="MCPsignal"/>
    <property type="match status" value="1"/>
</dbReference>
<comment type="similarity">
    <text evidence="7">Belongs to the methyl-accepting chemotaxis (MCP) protein family.</text>
</comment>
<keyword evidence="4 9" id="KW-0812">Transmembrane</keyword>
<dbReference type="PROSITE" id="PS50192">
    <property type="entry name" value="T_SNARE"/>
    <property type="match status" value="1"/>
</dbReference>
<keyword evidence="3" id="KW-0145">Chemotaxis</keyword>
<dbReference type="Gene3D" id="3.30.450.20">
    <property type="entry name" value="PAS domain"/>
    <property type="match status" value="2"/>
</dbReference>
<dbReference type="KEGG" id="bhd:BHYOB78_10950"/>
<evidence type="ECO:0000256" key="9">
    <source>
        <dbReference type="SAM" id="Phobius"/>
    </source>
</evidence>
<evidence type="ECO:0000256" key="1">
    <source>
        <dbReference type="ARBA" id="ARBA00004651"/>
    </source>
</evidence>
<keyword evidence="6 9" id="KW-0472">Membrane</keyword>
<dbReference type="PANTHER" id="PTHR43531">
    <property type="entry name" value="PROTEIN ICFG"/>
    <property type="match status" value="1"/>
</dbReference>
<dbReference type="InterPro" id="IPR033479">
    <property type="entry name" value="dCache_1"/>
</dbReference>
<dbReference type="FunFam" id="1.10.287.950:FF:000001">
    <property type="entry name" value="Methyl-accepting chemotaxis sensory transducer"/>
    <property type="match status" value="1"/>
</dbReference>
<dbReference type="RefSeq" id="WP_020063949.1">
    <property type="nucleotide sequence ID" value="NZ_CP015910.2"/>
</dbReference>
<keyword evidence="13" id="KW-1185">Reference proteome</keyword>
<keyword evidence="8" id="KW-0807">Transducer</keyword>
<evidence type="ECO:0000313" key="12">
    <source>
        <dbReference type="EMBL" id="ANN64368.1"/>
    </source>
</evidence>
<feature type="domain" description="T-SNARE coiled-coil homology" evidence="11">
    <location>
        <begin position="563"/>
        <end position="625"/>
    </location>
</feature>
<dbReference type="InterPro" id="IPR004090">
    <property type="entry name" value="Chemotax_Me-accpt_rcpt"/>
</dbReference>
<evidence type="ECO:0000256" key="4">
    <source>
        <dbReference type="ARBA" id="ARBA00022692"/>
    </source>
</evidence>
<evidence type="ECO:0000256" key="3">
    <source>
        <dbReference type="ARBA" id="ARBA00022500"/>
    </source>
</evidence>
<evidence type="ECO:0000256" key="5">
    <source>
        <dbReference type="ARBA" id="ARBA00022989"/>
    </source>
</evidence>
<organism evidence="12 13">
    <name type="scientific">Brachyspira hyodysenteriae ATCC 27164</name>
    <dbReference type="NCBI Taxonomy" id="1266923"/>
    <lineage>
        <taxon>Bacteria</taxon>
        <taxon>Pseudomonadati</taxon>
        <taxon>Spirochaetota</taxon>
        <taxon>Spirochaetia</taxon>
        <taxon>Brachyspirales</taxon>
        <taxon>Brachyspiraceae</taxon>
        <taxon>Brachyspira</taxon>
    </lineage>
</organism>
<keyword evidence="2" id="KW-1003">Cell membrane</keyword>
<dbReference type="InterPro" id="IPR051310">
    <property type="entry name" value="MCP_chemotaxis"/>
</dbReference>
<comment type="subcellular location">
    <subcellularLocation>
        <location evidence="1">Cell membrane</location>
        <topology evidence="1">Multi-pass membrane protein</topology>
    </subcellularLocation>
</comment>
<dbReference type="Gene3D" id="1.10.287.950">
    <property type="entry name" value="Methyl-accepting chemotaxis protein"/>
    <property type="match status" value="1"/>
</dbReference>
<feature type="transmembrane region" description="Helical" evidence="9">
    <location>
        <begin position="12"/>
        <end position="34"/>
    </location>
</feature>
<feature type="transmembrane region" description="Helical" evidence="9">
    <location>
        <begin position="322"/>
        <end position="342"/>
    </location>
</feature>
<dbReference type="GO" id="GO:0006935">
    <property type="term" value="P:chemotaxis"/>
    <property type="evidence" value="ECO:0007669"/>
    <property type="project" value="UniProtKB-KW"/>
</dbReference>
<dbReference type="InterPro" id="IPR004089">
    <property type="entry name" value="MCPsignal_dom"/>
</dbReference>
<dbReference type="GO" id="GO:0007165">
    <property type="term" value="P:signal transduction"/>
    <property type="evidence" value="ECO:0007669"/>
    <property type="project" value="UniProtKB-KW"/>
</dbReference>
<reference evidence="13" key="2">
    <citation type="journal article" date="2017" name="Genome Announc.">
        <title>Correction for Mirajkar et al., Complete Genome Sequence of Brachyspira hyodysenteriae Type Strain B78 (ATCC 27164).</title>
        <authorList>
            <person name="Mirajkar N.S."/>
            <person name="Johnson T.J."/>
            <person name="Gebhart C.J."/>
        </authorList>
    </citation>
    <scope>NUCLEOTIDE SEQUENCE [LARGE SCALE GENOMIC DNA]</scope>
    <source>
        <strain evidence="13">B78</strain>
    </source>
</reference>
<accession>A0A3B6VTF7</accession>
<evidence type="ECO:0000259" key="10">
    <source>
        <dbReference type="PROSITE" id="PS50111"/>
    </source>
</evidence>
<dbReference type="PROSITE" id="PS50111">
    <property type="entry name" value="CHEMOTAXIS_TRANSDUC_2"/>
    <property type="match status" value="1"/>
</dbReference>
<evidence type="ECO:0000256" key="8">
    <source>
        <dbReference type="PROSITE-ProRule" id="PRU00284"/>
    </source>
</evidence>
<dbReference type="SUPFAM" id="SSF58104">
    <property type="entry name" value="Methyl-accepting chemotaxis protein (MCP) signaling domain"/>
    <property type="match status" value="1"/>
</dbReference>
<dbReference type="InterPro" id="IPR000727">
    <property type="entry name" value="T_SNARE_dom"/>
</dbReference>
<dbReference type="PANTHER" id="PTHR43531:SF11">
    <property type="entry name" value="METHYL-ACCEPTING CHEMOTAXIS PROTEIN 3"/>
    <property type="match status" value="1"/>
</dbReference>
<reference evidence="13" key="1">
    <citation type="journal article" date="2016" name="Genome Announc.">
        <title>Complete Genome Sequence of Brachyspira hyodysenteriae Type Strain B78 (ATCC 27164).</title>
        <authorList>
            <person name="Mirajkar N.S."/>
            <person name="Johnson T.J."/>
            <person name="Gebhart C.J."/>
        </authorList>
    </citation>
    <scope>NUCLEOTIDE SEQUENCE [LARGE SCALE GENOMIC DNA]</scope>
    <source>
        <strain evidence="13">B78</strain>
    </source>
</reference>
<dbReference type="GeneID" id="63962124"/>
<keyword evidence="5 9" id="KW-1133">Transmembrane helix</keyword>
<dbReference type="GO" id="GO:0005886">
    <property type="term" value="C:plasma membrane"/>
    <property type="evidence" value="ECO:0007669"/>
    <property type="project" value="UniProtKB-SubCell"/>
</dbReference>
<evidence type="ECO:0000256" key="2">
    <source>
        <dbReference type="ARBA" id="ARBA00022475"/>
    </source>
</evidence>
<dbReference type="Pfam" id="PF02743">
    <property type="entry name" value="dCache_1"/>
    <property type="match status" value="1"/>
</dbReference>
<dbReference type="PRINTS" id="PR00260">
    <property type="entry name" value="CHEMTRNSDUCR"/>
</dbReference>
<dbReference type="OrthoDB" id="304712at2"/>
<protein>
    <submittedName>
        <fullName evidence="12">Chemotaxis protein</fullName>
    </submittedName>
</protein>
<dbReference type="Proteomes" id="UP000092328">
    <property type="component" value="Chromosome"/>
</dbReference>
<feature type="domain" description="Methyl-accepting transducer" evidence="10">
    <location>
        <begin position="404"/>
        <end position="633"/>
    </location>
</feature>
<dbReference type="CDD" id="cd12913">
    <property type="entry name" value="PDC1_MCP_like"/>
    <property type="match status" value="1"/>
</dbReference>
<evidence type="ECO:0000256" key="6">
    <source>
        <dbReference type="ARBA" id="ARBA00023136"/>
    </source>
</evidence>
<gene>
    <name evidence="12" type="ORF">BHYOB78_10950</name>
</gene>
<evidence type="ECO:0000259" key="11">
    <source>
        <dbReference type="PROSITE" id="PS50192"/>
    </source>
</evidence>
<proteinExistence type="inferred from homology"/>
<dbReference type="EMBL" id="CP015910">
    <property type="protein sequence ID" value="ANN64368.1"/>
    <property type="molecule type" value="Genomic_DNA"/>
</dbReference>
<dbReference type="AlphaFoldDB" id="A0A3B6VTF7"/>